<organism evidence="1 2">
    <name type="scientific">Quillaja saponaria</name>
    <name type="common">Soap bark tree</name>
    <dbReference type="NCBI Taxonomy" id="32244"/>
    <lineage>
        <taxon>Eukaryota</taxon>
        <taxon>Viridiplantae</taxon>
        <taxon>Streptophyta</taxon>
        <taxon>Embryophyta</taxon>
        <taxon>Tracheophyta</taxon>
        <taxon>Spermatophyta</taxon>
        <taxon>Magnoliopsida</taxon>
        <taxon>eudicotyledons</taxon>
        <taxon>Gunneridae</taxon>
        <taxon>Pentapetalae</taxon>
        <taxon>rosids</taxon>
        <taxon>fabids</taxon>
        <taxon>Fabales</taxon>
        <taxon>Quillajaceae</taxon>
        <taxon>Quillaja</taxon>
    </lineage>
</organism>
<gene>
    <name evidence="1" type="ORF">O6P43_026074</name>
</gene>
<dbReference type="AlphaFoldDB" id="A0AAD7LAC5"/>
<name>A0AAD7LAC5_QUISA</name>
<dbReference type="KEGG" id="qsa:O6P43_026074"/>
<reference evidence="1" key="1">
    <citation type="journal article" date="2023" name="Science">
        <title>Elucidation of the pathway for biosynthesis of saponin adjuvants from the soapbark tree.</title>
        <authorList>
            <person name="Reed J."/>
            <person name="Orme A."/>
            <person name="El-Demerdash A."/>
            <person name="Owen C."/>
            <person name="Martin L.B.B."/>
            <person name="Misra R.C."/>
            <person name="Kikuchi S."/>
            <person name="Rejzek M."/>
            <person name="Martin A.C."/>
            <person name="Harkess A."/>
            <person name="Leebens-Mack J."/>
            <person name="Louveau T."/>
            <person name="Stephenson M.J."/>
            <person name="Osbourn A."/>
        </authorList>
    </citation>
    <scope>NUCLEOTIDE SEQUENCE</scope>
    <source>
        <strain evidence="1">S10</strain>
    </source>
</reference>
<dbReference type="EMBL" id="JARAOO010000010">
    <property type="protein sequence ID" value="KAJ7954501.1"/>
    <property type="molecule type" value="Genomic_DNA"/>
</dbReference>
<sequence>MILLPDLTDSMIRFMLRLQHSLSPVPRPKKYHNPGNYNFSVLGKSLLTSMRGSSGAIFHEKNPFPSMYFVYPSNIQVGRTRVLQIKMTSNAMYGWWRANQLAHQSHILLYQLPPSLLLR</sequence>
<dbReference type="Proteomes" id="UP001163823">
    <property type="component" value="Chromosome 10"/>
</dbReference>
<keyword evidence="2" id="KW-1185">Reference proteome</keyword>
<comment type="caution">
    <text evidence="1">The sequence shown here is derived from an EMBL/GenBank/DDBJ whole genome shotgun (WGS) entry which is preliminary data.</text>
</comment>
<evidence type="ECO:0000313" key="2">
    <source>
        <dbReference type="Proteomes" id="UP001163823"/>
    </source>
</evidence>
<accession>A0AAD7LAC5</accession>
<protein>
    <submittedName>
        <fullName evidence="1">Uncharacterized protein</fullName>
    </submittedName>
</protein>
<evidence type="ECO:0000313" key="1">
    <source>
        <dbReference type="EMBL" id="KAJ7954501.1"/>
    </source>
</evidence>
<proteinExistence type="predicted"/>